<dbReference type="Pfam" id="PF08597">
    <property type="entry name" value="eIF3_subunit"/>
    <property type="match status" value="1"/>
</dbReference>
<name>U6JU81_9EIME</name>
<dbReference type="VEuPathDB" id="ToxoDB:EMH_0045500"/>
<dbReference type="Proteomes" id="UP000030744">
    <property type="component" value="Unassembled WGS sequence"/>
</dbReference>
<feature type="compositionally biased region" description="Low complexity" evidence="1">
    <location>
        <begin position="37"/>
        <end position="50"/>
    </location>
</feature>
<dbReference type="PANTHER" id="PTHR21681">
    <property type="entry name" value="EUKARYOTIC TRANSLATION INITIATION FACTOR 3 SUBUNIT J"/>
    <property type="match status" value="1"/>
</dbReference>
<dbReference type="EMBL" id="HG681642">
    <property type="protein sequence ID" value="CDJ28954.1"/>
    <property type="molecule type" value="Genomic_DNA"/>
</dbReference>
<reference evidence="2" key="1">
    <citation type="submission" date="2013-10" db="EMBL/GenBank/DDBJ databases">
        <title>Genomic analysis of the causative agents of coccidiosis in chickens.</title>
        <authorList>
            <person name="Reid A.J."/>
            <person name="Blake D."/>
            <person name="Billington K."/>
            <person name="Browne H."/>
            <person name="Dunn M."/>
            <person name="Hung S."/>
            <person name="Kawahara F."/>
            <person name="Miranda-Saavedra D."/>
            <person name="Mourier T."/>
            <person name="Nagra H."/>
            <person name="Otto T.D."/>
            <person name="Rawlings N."/>
            <person name="Sanchez A."/>
            <person name="Sanders M."/>
            <person name="Subramaniam C."/>
            <person name="Tay Y."/>
            <person name="Dear P."/>
            <person name="Doerig C."/>
            <person name="Gruber A."/>
            <person name="Parkinson J."/>
            <person name="Shirley M."/>
            <person name="Wan K.L."/>
            <person name="Berriman M."/>
            <person name="Tomley F."/>
            <person name="Pain A."/>
        </authorList>
    </citation>
    <scope>NUCLEOTIDE SEQUENCE [LARGE SCALE GENOMIC DNA]</scope>
    <source>
        <strain evidence="2">Houghton</strain>
    </source>
</reference>
<evidence type="ECO:0000256" key="1">
    <source>
        <dbReference type="SAM" id="MobiDB-lite"/>
    </source>
</evidence>
<feature type="region of interest" description="Disordered" evidence="1">
    <location>
        <begin position="1"/>
        <end position="103"/>
    </location>
</feature>
<feature type="compositionally biased region" description="Polar residues" evidence="1">
    <location>
        <begin position="92"/>
        <end position="103"/>
    </location>
</feature>
<dbReference type="RefSeq" id="XP_013351528.1">
    <property type="nucleotide sequence ID" value="XM_013496074.1"/>
</dbReference>
<dbReference type="InterPro" id="IPR013906">
    <property type="entry name" value="eIF3j"/>
</dbReference>
<evidence type="ECO:0000313" key="2">
    <source>
        <dbReference type="EMBL" id="CDJ28954.1"/>
    </source>
</evidence>
<evidence type="ECO:0000313" key="3">
    <source>
        <dbReference type="Proteomes" id="UP000030744"/>
    </source>
</evidence>
<proteinExistence type="predicted"/>
<feature type="compositionally biased region" description="Acidic residues" evidence="1">
    <location>
        <begin position="1"/>
        <end position="16"/>
    </location>
</feature>
<dbReference type="OrthoDB" id="20381at2759"/>
<evidence type="ECO:0008006" key="4">
    <source>
        <dbReference type="Google" id="ProtNLM"/>
    </source>
</evidence>
<dbReference type="GO" id="GO:0003743">
    <property type="term" value="F:translation initiation factor activity"/>
    <property type="evidence" value="ECO:0007669"/>
    <property type="project" value="InterPro"/>
</dbReference>
<protein>
    <recommendedName>
        <fullName evidence="4">Eukaryotic translation initiation factor 3 30 kDa subunit</fullName>
    </recommendedName>
</protein>
<accession>U6JU81</accession>
<keyword evidence="3" id="KW-1185">Reference proteome</keyword>
<dbReference type="PANTHER" id="PTHR21681:SF0">
    <property type="entry name" value="EUKARYOTIC TRANSLATION INITIATION FACTOR 3 SUBUNIT J"/>
    <property type="match status" value="1"/>
</dbReference>
<sequence length="182" mass="20856">MAVADNWEDLLDELEEPAAPPCSPEAAKPTKTKSPLQQQQQQRQQQQQQQFDEPLDDPMEERLRRQKLTEEAEKRLMNDLFGGCEQPEAAANENQQKQTNTVKSKVTAGVSTTSGETLESVQLKTFRDCEKFVEKISHKIVDSPAKSPAWLRLLDLLLKECSPKMDLKDEDEEDEYDEDDFM</sequence>
<dbReference type="GO" id="GO:0005852">
    <property type="term" value="C:eukaryotic translation initiation factor 3 complex"/>
    <property type="evidence" value="ECO:0007669"/>
    <property type="project" value="InterPro"/>
</dbReference>
<organism evidence="2 3">
    <name type="scientific">Eimeria mitis</name>
    <dbReference type="NCBI Taxonomy" id="44415"/>
    <lineage>
        <taxon>Eukaryota</taxon>
        <taxon>Sar</taxon>
        <taxon>Alveolata</taxon>
        <taxon>Apicomplexa</taxon>
        <taxon>Conoidasida</taxon>
        <taxon>Coccidia</taxon>
        <taxon>Eucoccidiorida</taxon>
        <taxon>Eimeriorina</taxon>
        <taxon>Eimeriidae</taxon>
        <taxon>Eimeria</taxon>
    </lineage>
</organism>
<reference evidence="2" key="2">
    <citation type="submission" date="2013-10" db="EMBL/GenBank/DDBJ databases">
        <authorList>
            <person name="Aslett M."/>
        </authorList>
    </citation>
    <scope>NUCLEOTIDE SEQUENCE [LARGE SCALE GENOMIC DNA]</scope>
    <source>
        <strain evidence="2">Houghton</strain>
    </source>
</reference>
<dbReference type="AlphaFoldDB" id="U6JU81"/>
<feature type="compositionally biased region" description="Basic and acidic residues" evidence="1">
    <location>
        <begin position="60"/>
        <end position="77"/>
    </location>
</feature>
<gene>
    <name evidence="2" type="ORF">EMH_0045500</name>
</gene>
<dbReference type="GeneID" id="25379261"/>